<dbReference type="InterPro" id="IPR007232">
    <property type="entry name" value="Rad52_Rad59_Rad22"/>
</dbReference>
<gene>
    <name evidence="8" type="ORF">DGAL_LOCUS14983</name>
</gene>
<feature type="compositionally biased region" description="Polar residues" evidence="7">
    <location>
        <begin position="306"/>
        <end position="317"/>
    </location>
</feature>
<evidence type="ECO:0000313" key="9">
    <source>
        <dbReference type="Proteomes" id="UP000789390"/>
    </source>
</evidence>
<dbReference type="InterPro" id="IPR041247">
    <property type="entry name" value="Rad52_fam"/>
</dbReference>
<reference evidence="8" key="1">
    <citation type="submission" date="2021-11" db="EMBL/GenBank/DDBJ databases">
        <authorList>
            <person name="Schell T."/>
        </authorList>
    </citation>
    <scope>NUCLEOTIDE SEQUENCE</scope>
    <source>
        <strain evidence="8">M5</strain>
    </source>
</reference>
<evidence type="ECO:0000256" key="4">
    <source>
        <dbReference type="ARBA" id="ARBA00023204"/>
    </source>
</evidence>
<sequence>MQRQVKFGRIEYDVEEHKVLQSTLRRDLAPEMVSQRHGPGGQKLAYIEGWRLIALANEVFGFNGWSHSVVQSNNCIDQVEDKYYVGVSSTVRVELKDGAFHEDIGYGVCEGMKSKALSLEKARKEAATDGLKRALKGFGNVLGNCLNNKNYLRWANKFPVGTPAPPQKNETVAEVPPDVHRSRYNAMDEKKRTADALKVPSASVIGVEKSNGIPELTKSKVLARQCSALPIELNSISTKESACTVKPPIIPGALNNEANSSTIMMKDDLSNESDPVKLERKRRQQQKKEEFLQQMKRHKSEDGAASTVSIKSEQTSPIPEDDSETWMREVDPESFALVSGIDLE</sequence>
<proteinExistence type="inferred from homology"/>
<evidence type="ECO:0000256" key="5">
    <source>
        <dbReference type="ARBA" id="ARBA00053354"/>
    </source>
</evidence>
<evidence type="ECO:0000256" key="2">
    <source>
        <dbReference type="ARBA" id="ARBA00022763"/>
    </source>
</evidence>
<comment type="caution">
    <text evidence="8">The sequence shown here is derived from an EMBL/GenBank/DDBJ whole genome shotgun (WGS) entry which is preliminary data.</text>
</comment>
<comment type="function">
    <text evidence="5">Involved in double-stranded break repair. Plays a central role in genetic recombination and DNA repair by promoting the annealing of complementary single-stranded DNA and by stimulation of the RAD51 recombinase.</text>
</comment>
<dbReference type="GO" id="GO:0000724">
    <property type="term" value="P:double-strand break repair via homologous recombination"/>
    <property type="evidence" value="ECO:0007669"/>
    <property type="project" value="TreeGrafter"/>
</dbReference>
<dbReference type="InterPro" id="IPR042525">
    <property type="entry name" value="Rad52_Rad59_Rad22_sf"/>
</dbReference>
<dbReference type="Proteomes" id="UP000789390">
    <property type="component" value="Unassembled WGS sequence"/>
</dbReference>
<evidence type="ECO:0000313" key="8">
    <source>
        <dbReference type="EMBL" id="CAH0111343.1"/>
    </source>
</evidence>
<dbReference type="EMBL" id="CAKKLH010000313">
    <property type="protein sequence ID" value="CAH0111343.1"/>
    <property type="molecule type" value="Genomic_DNA"/>
</dbReference>
<dbReference type="Pfam" id="PF04098">
    <property type="entry name" value="Rad52_Rad22"/>
    <property type="match status" value="1"/>
</dbReference>
<keyword evidence="9" id="KW-1185">Reference proteome</keyword>
<dbReference type="AlphaFoldDB" id="A0A8J2RZ80"/>
<dbReference type="OrthoDB" id="206565at2759"/>
<evidence type="ECO:0000256" key="3">
    <source>
        <dbReference type="ARBA" id="ARBA00023172"/>
    </source>
</evidence>
<dbReference type="PANTHER" id="PTHR12132">
    <property type="entry name" value="DNA REPAIR AND RECOMBINATION PROTEIN RAD52, RAD59"/>
    <property type="match status" value="1"/>
</dbReference>
<accession>A0A8J2RZ80</accession>
<keyword evidence="3" id="KW-0233">DNA recombination</keyword>
<protein>
    <recommendedName>
        <fullName evidence="6">DNA repair protein RAD52 homolog</fullName>
    </recommendedName>
</protein>
<dbReference type="GO" id="GO:0005634">
    <property type="term" value="C:nucleus"/>
    <property type="evidence" value="ECO:0007669"/>
    <property type="project" value="TreeGrafter"/>
</dbReference>
<dbReference type="SUPFAM" id="SSF54768">
    <property type="entry name" value="dsRNA-binding domain-like"/>
    <property type="match status" value="1"/>
</dbReference>
<keyword evidence="2" id="KW-0227">DNA damage</keyword>
<comment type="similarity">
    <text evidence="1">Belongs to the RAD52 family.</text>
</comment>
<dbReference type="GO" id="GO:0006312">
    <property type="term" value="P:mitotic recombination"/>
    <property type="evidence" value="ECO:0007669"/>
    <property type="project" value="TreeGrafter"/>
</dbReference>
<dbReference type="FunFam" id="3.30.390.80:FF:000001">
    <property type="entry name" value="DNA repair protein RAD52 homolog"/>
    <property type="match status" value="1"/>
</dbReference>
<feature type="region of interest" description="Disordered" evidence="7">
    <location>
        <begin position="266"/>
        <end position="330"/>
    </location>
</feature>
<dbReference type="GO" id="GO:0010792">
    <property type="term" value="P:DNA double-strand break processing involved in repair via single-strand annealing"/>
    <property type="evidence" value="ECO:0007669"/>
    <property type="project" value="UniProtKB-ARBA"/>
</dbReference>
<dbReference type="PANTHER" id="PTHR12132:SF1">
    <property type="entry name" value="DNA REPAIR PROTEIN RAD52 HOMOLOG"/>
    <property type="match status" value="1"/>
</dbReference>
<keyword evidence="4" id="KW-0234">DNA repair</keyword>
<evidence type="ECO:0000256" key="1">
    <source>
        <dbReference type="ARBA" id="ARBA00006638"/>
    </source>
</evidence>
<evidence type="ECO:0000256" key="7">
    <source>
        <dbReference type="SAM" id="MobiDB-lite"/>
    </source>
</evidence>
<dbReference type="Gene3D" id="3.30.390.80">
    <property type="entry name" value="DNA repair protein Rad52/59/22"/>
    <property type="match status" value="1"/>
</dbReference>
<name>A0A8J2RZ80_9CRUS</name>
<evidence type="ECO:0000256" key="6">
    <source>
        <dbReference type="ARBA" id="ARBA00073403"/>
    </source>
</evidence>
<feature type="compositionally biased region" description="Basic and acidic residues" evidence="7">
    <location>
        <begin position="266"/>
        <end position="278"/>
    </location>
</feature>
<organism evidence="8 9">
    <name type="scientific">Daphnia galeata</name>
    <dbReference type="NCBI Taxonomy" id="27404"/>
    <lineage>
        <taxon>Eukaryota</taxon>
        <taxon>Metazoa</taxon>
        <taxon>Ecdysozoa</taxon>
        <taxon>Arthropoda</taxon>
        <taxon>Crustacea</taxon>
        <taxon>Branchiopoda</taxon>
        <taxon>Diplostraca</taxon>
        <taxon>Cladocera</taxon>
        <taxon>Anomopoda</taxon>
        <taxon>Daphniidae</taxon>
        <taxon>Daphnia</taxon>
    </lineage>
</organism>